<dbReference type="Gene3D" id="3.60.40.10">
    <property type="entry name" value="PPM-type phosphatase domain"/>
    <property type="match status" value="1"/>
</dbReference>
<protein>
    <recommendedName>
        <fullName evidence="2">histidine kinase</fullName>
        <ecNumber evidence="2">2.7.13.3</ecNumber>
    </recommendedName>
</protein>
<dbReference type="Gene3D" id="3.40.50.2300">
    <property type="match status" value="1"/>
</dbReference>
<feature type="domain" description="Response regulatory" evidence="6">
    <location>
        <begin position="176"/>
        <end position="292"/>
    </location>
</feature>
<dbReference type="Pfam" id="PF00072">
    <property type="entry name" value="Response_reg"/>
    <property type="match status" value="1"/>
</dbReference>
<evidence type="ECO:0000256" key="2">
    <source>
        <dbReference type="ARBA" id="ARBA00012438"/>
    </source>
</evidence>
<dbReference type="AlphaFoldDB" id="V5WE90"/>
<dbReference type="Pfam" id="PF07228">
    <property type="entry name" value="SpoIIE"/>
    <property type="match status" value="1"/>
</dbReference>
<dbReference type="OrthoDB" id="305353at2"/>
<evidence type="ECO:0000256" key="4">
    <source>
        <dbReference type="PROSITE-ProRule" id="PRU00169"/>
    </source>
</evidence>
<keyword evidence="4" id="KW-0597">Phosphoprotein</keyword>
<proteinExistence type="predicted"/>
<sequence length="558" mass="62718">MEKLRHELRTYLNHIIGYAEILRTDALEYGRGSYIGGLESITSKADKVRRLINFFLDTDTDYSELSGSEDIKKAFFVPLMQIITDTRRLIVQFKREDPGFVHDGEQILYVANQMLQLVEEEVIDIQLEELFAQGRDDHSFPTVTSSRGDSQETLPDFSDFDIDEDFQGEKSKNPGKILLVDDSAASRRLINRHLSALGHSIIEAESGEHGLEMLKTQTPDIIILDVLMPDMTGYQVLRELKKNDDTSDIPVIMLSAVQNSDSIAQCIKMGAEDYLPKDFEPSILKARIDACIEKRSLQLERQQYTRALLESQDNLARELNEAASYIKSQLPSSLQGSILSSVYFQPSAQLGGDFVNHFWLDESRLCMFILDASGHGIRSALLAISISQLLSTGSLPGVDFSNPGSVLEGLNVHFQIEDENPNFFTIWYGVYNIQEKMLHYASAGAPPAILLNNGSGESSQKNIELASRDIIIGALEDSTYTVQSQKIEAGDRLFLFSDGLFEIRRNNGRILGVEEFIKLLTLTRGNPDEDIQQIITQIEALSNTEYFEDDITLMELVF</sequence>
<organism evidence="7 8">
    <name type="scientific">Salinispira pacifica</name>
    <dbReference type="NCBI Taxonomy" id="1307761"/>
    <lineage>
        <taxon>Bacteria</taxon>
        <taxon>Pseudomonadati</taxon>
        <taxon>Spirochaetota</taxon>
        <taxon>Spirochaetia</taxon>
        <taxon>Spirochaetales</taxon>
        <taxon>Spirochaetaceae</taxon>
        <taxon>Salinispira</taxon>
    </lineage>
</organism>
<keyword evidence="8" id="KW-1185">Reference proteome</keyword>
<evidence type="ECO:0000313" key="7">
    <source>
        <dbReference type="EMBL" id="AHC13471.1"/>
    </source>
</evidence>
<name>V5WE90_9SPIO</name>
<keyword evidence="5" id="KW-0175">Coiled coil</keyword>
<dbReference type="SUPFAM" id="SSF81606">
    <property type="entry name" value="PP2C-like"/>
    <property type="match status" value="1"/>
</dbReference>
<reference evidence="7 8" key="1">
    <citation type="journal article" date="2015" name="Stand. Genomic Sci.">
        <title>Complete genome sequence and description of Salinispira pacifica gen. nov., sp. nov., a novel spirochaete isolated form a hypersaline microbial mat.</title>
        <authorList>
            <person name="Ben Hania W."/>
            <person name="Joseph M."/>
            <person name="Schumann P."/>
            <person name="Bunk B."/>
            <person name="Fiebig A."/>
            <person name="Sproer C."/>
            <person name="Klenk H.P."/>
            <person name="Fardeau M.L."/>
            <person name="Spring S."/>
        </authorList>
    </citation>
    <scope>NUCLEOTIDE SEQUENCE [LARGE SCALE GENOMIC DNA]</scope>
    <source>
        <strain evidence="7 8">L21-RPul-D2</strain>
    </source>
</reference>
<feature type="modified residue" description="4-aspartylphosphate" evidence="4">
    <location>
        <position position="225"/>
    </location>
</feature>
<dbReference type="STRING" id="1307761.L21SP2_0025"/>
<dbReference type="SUPFAM" id="SSF47384">
    <property type="entry name" value="Homodimeric domain of signal transducing histidine kinase"/>
    <property type="match status" value="1"/>
</dbReference>
<dbReference type="InterPro" id="IPR011006">
    <property type="entry name" value="CheY-like_superfamily"/>
</dbReference>
<dbReference type="InterPro" id="IPR003661">
    <property type="entry name" value="HisK_dim/P_dom"/>
</dbReference>
<dbReference type="PROSITE" id="PS50110">
    <property type="entry name" value="RESPONSE_REGULATORY"/>
    <property type="match status" value="1"/>
</dbReference>
<dbReference type="SUPFAM" id="SSF52172">
    <property type="entry name" value="CheY-like"/>
    <property type="match status" value="1"/>
</dbReference>
<dbReference type="GO" id="GO:0016791">
    <property type="term" value="F:phosphatase activity"/>
    <property type="evidence" value="ECO:0007669"/>
    <property type="project" value="TreeGrafter"/>
</dbReference>
<comment type="catalytic activity">
    <reaction evidence="1">
        <text>ATP + protein L-histidine = ADP + protein N-phospho-L-histidine.</text>
        <dbReference type="EC" id="2.7.13.3"/>
    </reaction>
</comment>
<dbReference type="GO" id="GO:0000155">
    <property type="term" value="F:phosphorelay sensor kinase activity"/>
    <property type="evidence" value="ECO:0007669"/>
    <property type="project" value="InterPro"/>
</dbReference>
<dbReference type="RefSeq" id="WP_024266404.1">
    <property type="nucleotide sequence ID" value="NC_023035.1"/>
</dbReference>
<evidence type="ECO:0000256" key="1">
    <source>
        <dbReference type="ARBA" id="ARBA00000085"/>
    </source>
</evidence>
<keyword evidence="3" id="KW-0378">Hydrolase</keyword>
<evidence type="ECO:0000256" key="5">
    <source>
        <dbReference type="SAM" id="Coils"/>
    </source>
</evidence>
<dbReference type="InterPro" id="IPR001932">
    <property type="entry name" value="PPM-type_phosphatase-like_dom"/>
</dbReference>
<dbReference type="InterPro" id="IPR052016">
    <property type="entry name" value="Bact_Sigma-Reg"/>
</dbReference>
<evidence type="ECO:0000259" key="6">
    <source>
        <dbReference type="PROSITE" id="PS50110"/>
    </source>
</evidence>
<dbReference type="Proteomes" id="UP000018680">
    <property type="component" value="Chromosome"/>
</dbReference>
<dbReference type="PANTHER" id="PTHR43156:SF2">
    <property type="entry name" value="STAGE II SPORULATION PROTEIN E"/>
    <property type="match status" value="1"/>
</dbReference>
<dbReference type="InterPro" id="IPR001789">
    <property type="entry name" value="Sig_transdc_resp-reg_receiver"/>
</dbReference>
<dbReference type="PATRIC" id="fig|1307761.3.peg.25"/>
<dbReference type="HOGENOM" id="CLU_000445_43_7_12"/>
<dbReference type="InterPro" id="IPR036457">
    <property type="entry name" value="PPM-type-like_dom_sf"/>
</dbReference>
<feature type="coiled-coil region" evidence="5">
    <location>
        <begin position="294"/>
        <end position="321"/>
    </location>
</feature>
<dbReference type="KEGG" id="slr:L21SP2_0025"/>
<accession>V5WE90</accession>
<gene>
    <name evidence="7" type="ORF">L21SP2_0025</name>
</gene>
<dbReference type="EC" id="2.7.13.3" evidence="2"/>
<dbReference type="EMBL" id="CP006939">
    <property type="protein sequence ID" value="AHC13471.1"/>
    <property type="molecule type" value="Genomic_DNA"/>
</dbReference>
<dbReference type="Gene3D" id="1.10.287.130">
    <property type="match status" value="1"/>
</dbReference>
<dbReference type="SMART" id="SM00331">
    <property type="entry name" value="PP2C_SIG"/>
    <property type="match status" value="1"/>
</dbReference>
<dbReference type="CDD" id="cd00082">
    <property type="entry name" value="HisKA"/>
    <property type="match status" value="1"/>
</dbReference>
<evidence type="ECO:0000256" key="3">
    <source>
        <dbReference type="ARBA" id="ARBA00022801"/>
    </source>
</evidence>
<dbReference type="InterPro" id="IPR036097">
    <property type="entry name" value="HisK_dim/P_sf"/>
</dbReference>
<dbReference type="eggNOG" id="COG2208">
    <property type="taxonomic scope" value="Bacteria"/>
</dbReference>
<evidence type="ECO:0000313" key="8">
    <source>
        <dbReference type="Proteomes" id="UP000018680"/>
    </source>
</evidence>
<dbReference type="eggNOG" id="COG0745">
    <property type="taxonomic scope" value="Bacteria"/>
</dbReference>
<dbReference type="PANTHER" id="PTHR43156">
    <property type="entry name" value="STAGE II SPORULATION PROTEIN E-RELATED"/>
    <property type="match status" value="1"/>
</dbReference>
<dbReference type="SMART" id="SM00448">
    <property type="entry name" value="REC"/>
    <property type="match status" value="1"/>
</dbReference>